<dbReference type="AlphaFoldDB" id="A0A6J5A2Y2"/>
<dbReference type="InterPro" id="IPR023214">
    <property type="entry name" value="HAD_sf"/>
</dbReference>
<dbReference type="InterPro" id="IPR050475">
    <property type="entry name" value="Prenyltransferase_related"/>
</dbReference>
<feature type="transmembrane region" description="Helical" evidence="6">
    <location>
        <begin position="461"/>
        <end position="479"/>
    </location>
</feature>
<dbReference type="GO" id="GO:0016765">
    <property type="term" value="F:transferase activity, transferring alkyl or aryl (other than methyl) groups"/>
    <property type="evidence" value="ECO:0007669"/>
    <property type="project" value="InterPro"/>
</dbReference>
<keyword evidence="5 6" id="KW-0472">Membrane</keyword>
<dbReference type="GO" id="GO:0016020">
    <property type="term" value="C:membrane"/>
    <property type="evidence" value="ECO:0007669"/>
    <property type="project" value="UniProtKB-SubCell"/>
</dbReference>
<protein>
    <recommendedName>
        <fullName evidence="9">4-hydroxybenzoate polyprenyltransferase</fullName>
    </recommendedName>
</protein>
<evidence type="ECO:0000256" key="5">
    <source>
        <dbReference type="ARBA" id="ARBA00023136"/>
    </source>
</evidence>
<dbReference type="NCBIfam" id="NF006088">
    <property type="entry name" value="PRK08238.1"/>
    <property type="match status" value="1"/>
</dbReference>
<dbReference type="InterPro" id="IPR000537">
    <property type="entry name" value="UbiA_prenyltransferase"/>
</dbReference>
<evidence type="ECO:0000256" key="1">
    <source>
        <dbReference type="ARBA" id="ARBA00004141"/>
    </source>
</evidence>
<feature type="transmembrane region" description="Helical" evidence="6">
    <location>
        <begin position="384"/>
        <end position="403"/>
    </location>
</feature>
<evidence type="ECO:0000256" key="2">
    <source>
        <dbReference type="ARBA" id="ARBA00022475"/>
    </source>
</evidence>
<dbReference type="PANTHER" id="PTHR42723">
    <property type="entry name" value="CHLOROPHYLL SYNTHASE"/>
    <property type="match status" value="1"/>
</dbReference>
<name>A0A6J5A2Y2_9BURK</name>
<sequence>MIRICDAVANVSYRTEWERWAAILKEGDLCNLCIQAAKHEVTMAQASVPLCVDLDGTLTSTDLLVESFLVLVKRNPLYALFCIGWLFRGKAYLKEQIAQRVAIDVTLLPYNARLIEYLREERSYGRDLYLCTAANRKFAEQIALHFGFFKGILASNEVFNLSGNNKASALSEEFGPRGFDYCGNALSDVPVWKQCRRAIVVGTRPIAEAAELVNQKVVFFEERRSLVGLTVREMRVYQWVKNLLIFVPLLASHRFTEPDTVKAESIAFFSFCFCASAVYLLNDMLDLDADRRHVHKRNRPFASGQLSLAFGMFLGSVLIVASAGFALLLQPMFQLVLAGYFATTLAYSLSLKRFMLIDVFVLAALYTARVVAGGTAGDIPLSDWLIMFSILIFLSLAMVKRYAELDALLREAKVCAVGRGYVTQDMAILRSFGTASGYVAVLVLALYMNSSDVRLLYRHPHALWLLFGLLLFWISRVWMLAFRGEMHDDPIVFTMRNRLSLLVVCLCVATVVAAS</sequence>
<evidence type="ECO:0000313" key="8">
    <source>
        <dbReference type="Proteomes" id="UP000494249"/>
    </source>
</evidence>
<dbReference type="Pfam" id="PF01040">
    <property type="entry name" value="UbiA"/>
    <property type="match status" value="1"/>
</dbReference>
<keyword evidence="4 6" id="KW-1133">Transmembrane helix</keyword>
<dbReference type="Gene3D" id="3.40.50.1000">
    <property type="entry name" value="HAD superfamily/HAD-like"/>
    <property type="match status" value="1"/>
</dbReference>
<evidence type="ECO:0008006" key="9">
    <source>
        <dbReference type="Google" id="ProtNLM"/>
    </source>
</evidence>
<dbReference type="InterPro" id="IPR044878">
    <property type="entry name" value="UbiA_sf"/>
</dbReference>
<evidence type="ECO:0000256" key="3">
    <source>
        <dbReference type="ARBA" id="ARBA00022692"/>
    </source>
</evidence>
<proteinExistence type="predicted"/>
<dbReference type="InterPro" id="IPR036412">
    <property type="entry name" value="HAD-like_sf"/>
</dbReference>
<feature type="transmembrane region" description="Helical" evidence="6">
    <location>
        <begin position="427"/>
        <end position="449"/>
    </location>
</feature>
<dbReference type="CDD" id="cd13963">
    <property type="entry name" value="PT_UbiA_2"/>
    <property type="match status" value="1"/>
</dbReference>
<feature type="transmembrane region" description="Helical" evidence="6">
    <location>
        <begin position="332"/>
        <end position="349"/>
    </location>
</feature>
<organism evidence="7 8">
    <name type="scientific">Paraburkholderia phenoliruptrix</name>
    <dbReference type="NCBI Taxonomy" id="252970"/>
    <lineage>
        <taxon>Bacteria</taxon>
        <taxon>Pseudomonadati</taxon>
        <taxon>Pseudomonadota</taxon>
        <taxon>Betaproteobacteria</taxon>
        <taxon>Burkholderiales</taxon>
        <taxon>Burkholderiaceae</taxon>
        <taxon>Paraburkholderia</taxon>
    </lineage>
</organism>
<evidence type="ECO:0000256" key="6">
    <source>
        <dbReference type="SAM" id="Phobius"/>
    </source>
</evidence>
<dbReference type="SUPFAM" id="SSF56784">
    <property type="entry name" value="HAD-like"/>
    <property type="match status" value="1"/>
</dbReference>
<gene>
    <name evidence="7" type="ORF">LMG22037_00550</name>
</gene>
<feature type="transmembrane region" description="Helical" evidence="6">
    <location>
        <begin position="306"/>
        <end position="326"/>
    </location>
</feature>
<feature type="transmembrane region" description="Helical" evidence="6">
    <location>
        <begin position="266"/>
        <end position="285"/>
    </location>
</feature>
<dbReference type="PANTHER" id="PTHR42723:SF1">
    <property type="entry name" value="CHLOROPHYLL SYNTHASE, CHLOROPLASTIC"/>
    <property type="match status" value="1"/>
</dbReference>
<dbReference type="Proteomes" id="UP000494249">
    <property type="component" value="Unassembled WGS sequence"/>
</dbReference>
<feature type="transmembrane region" description="Helical" evidence="6">
    <location>
        <begin position="499"/>
        <end position="514"/>
    </location>
</feature>
<keyword evidence="2" id="KW-1003">Cell membrane</keyword>
<reference evidence="7 8" key="1">
    <citation type="submission" date="2020-04" db="EMBL/GenBank/DDBJ databases">
        <authorList>
            <person name="De Canck E."/>
        </authorList>
    </citation>
    <scope>NUCLEOTIDE SEQUENCE [LARGE SCALE GENOMIC DNA]</scope>
    <source>
        <strain evidence="7 8">LMG 22037</strain>
    </source>
</reference>
<dbReference type="EMBL" id="CADIKB010000001">
    <property type="protein sequence ID" value="CAB3644000.1"/>
    <property type="molecule type" value="Genomic_DNA"/>
</dbReference>
<feature type="transmembrane region" description="Helical" evidence="6">
    <location>
        <begin position="354"/>
        <end position="372"/>
    </location>
</feature>
<comment type="subcellular location">
    <subcellularLocation>
        <location evidence="1">Membrane</location>
        <topology evidence="1">Multi-pass membrane protein</topology>
    </subcellularLocation>
</comment>
<accession>A0A6J5A2Y2</accession>
<evidence type="ECO:0000313" key="7">
    <source>
        <dbReference type="EMBL" id="CAB3644000.1"/>
    </source>
</evidence>
<dbReference type="Gene3D" id="1.10.357.140">
    <property type="entry name" value="UbiA prenyltransferase"/>
    <property type="match status" value="1"/>
</dbReference>
<keyword evidence="3 6" id="KW-0812">Transmembrane</keyword>
<evidence type="ECO:0000256" key="4">
    <source>
        <dbReference type="ARBA" id="ARBA00022989"/>
    </source>
</evidence>